<dbReference type="AlphaFoldDB" id="A0A9P1EAM2"/>
<reference evidence="4" key="1">
    <citation type="submission" date="2022-07" db="EMBL/GenBank/DDBJ databases">
        <authorList>
            <person name="Macas J."/>
            <person name="Novak P."/>
            <person name="Neumann P."/>
        </authorList>
    </citation>
    <scope>NUCLEOTIDE SEQUENCE</scope>
</reference>
<feature type="domain" description="Alliinase C-terminal" evidence="3">
    <location>
        <begin position="1"/>
        <end position="170"/>
    </location>
</feature>
<dbReference type="Proteomes" id="UP001152484">
    <property type="component" value="Unassembled WGS sequence"/>
</dbReference>
<dbReference type="GO" id="GO:0016846">
    <property type="term" value="F:carbon-sulfur lyase activity"/>
    <property type="evidence" value="ECO:0007669"/>
    <property type="project" value="InterPro"/>
</dbReference>
<accession>A0A9P1EAM2</accession>
<dbReference type="Gene3D" id="3.40.640.10">
    <property type="entry name" value="Type I PLP-dependent aspartate aminotransferase-like (Major domain)"/>
    <property type="match status" value="1"/>
</dbReference>
<keyword evidence="5" id="KW-1185">Reference proteome</keyword>
<evidence type="ECO:0000256" key="1">
    <source>
        <dbReference type="ARBA" id="ARBA00006312"/>
    </source>
</evidence>
<dbReference type="Pfam" id="PF04864">
    <property type="entry name" value="Alliinase_C"/>
    <property type="match status" value="1"/>
</dbReference>
<organism evidence="4 5">
    <name type="scientific">Cuscuta europaea</name>
    <name type="common">European dodder</name>
    <dbReference type="NCBI Taxonomy" id="41803"/>
    <lineage>
        <taxon>Eukaryota</taxon>
        <taxon>Viridiplantae</taxon>
        <taxon>Streptophyta</taxon>
        <taxon>Embryophyta</taxon>
        <taxon>Tracheophyta</taxon>
        <taxon>Spermatophyta</taxon>
        <taxon>Magnoliopsida</taxon>
        <taxon>eudicotyledons</taxon>
        <taxon>Gunneridae</taxon>
        <taxon>Pentapetalae</taxon>
        <taxon>asterids</taxon>
        <taxon>lamiids</taxon>
        <taxon>Solanales</taxon>
        <taxon>Convolvulaceae</taxon>
        <taxon>Cuscuteae</taxon>
        <taxon>Cuscuta</taxon>
        <taxon>Cuscuta subgen. Cuscuta</taxon>
    </lineage>
</organism>
<evidence type="ECO:0000313" key="4">
    <source>
        <dbReference type="EMBL" id="CAH9091326.1"/>
    </source>
</evidence>
<dbReference type="SUPFAM" id="SSF53383">
    <property type="entry name" value="PLP-dependent transferases"/>
    <property type="match status" value="1"/>
</dbReference>
<comment type="similarity">
    <text evidence="1">Belongs to the alliinase family.</text>
</comment>
<gene>
    <name evidence="4" type="ORF">CEURO_LOCUS11502</name>
</gene>
<sequence>MLFTFSKCTGHAGSRIGWAIVRDKEVAKKMTKFIEVSTIGVSKDSQLRAAKILGVVSDSCFSDDDFFAYSGNMLKERWQRLRQVVKGSDLFHVQKYPVLFCHFSKAMTETLPAFAWMKTIKGEVDCVDLLKDHKILARIGTRFGVESNFARISMVSKNEEFNTFLRKLSIIQGRDDPIYDENHTSI</sequence>
<comment type="caution">
    <text evidence="4">The sequence shown here is derived from an EMBL/GenBank/DDBJ whole genome shotgun (WGS) entry which is preliminary data.</text>
</comment>
<dbReference type="OrthoDB" id="2020362at2759"/>
<evidence type="ECO:0000313" key="5">
    <source>
        <dbReference type="Proteomes" id="UP001152484"/>
    </source>
</evidence>
<dbReference type="PANTHER" id="PTHR43795:SF15">
    <property type="entry name" value="TRYPTOPHAN AMINOTRANSFERASE-RELATED PROTEIN 1"/>
    <property type="match status" value="1"/>
</dbReference>
<dbReference type="PANTHER" id="PTHR43795">
    <property type="entry name" value="BIFUNCTIONAL ASPARTATE AMINOTRANSFERASE AND GLUTAMATE/ASPARTATE-PREPHENATE AMINOTRANSFERASE-RELATED"/>
    <property type="match status" value="1"/>
</dbReference>
<dbReference type="InterPro" id="IPR015424">
    <property type="entry name" value="PyrdxlP-dep_Trfase"/>
</dbReference>
<protein>
    <recommendedName>
        <fullName evidence="3">Alliinase C-terminal domain-containing protein</fullName>
    </recommendedName>
</protein>
<dbReference type="InterPro" id="IPR006948">
    <property type="entry name" value="Alliinase_C"/>
</dbReference>
<dbReference type="GO" id="GO:0008483">
    <property type="term" value="F:transaminase activity"/>
    <property type="evidence" value="ECO:0007669"/>
    <property type="project" value="TreeGrafter"/>
</dbReference>
<dbReference type="InterPro" id="IPR015422">
    <property type="entry name" value="PyrdxlP-dep_Trfase_small"/>
</dbReference>
<proteinExistence type="inferred from homology"/>
<dbReference type="EMBL" id="CAMAPE010000027">
    <property type="protein sequence ID" value="CAH9091326.1"/>
    <property type="molecule type" value="Genomic_DNA"/>
</dbReference>
<dbReference type="InterPro" id="IPR015421">
    <property type="entry name" value="PyrdxlP-dep_Trfase_major"/>
</dbReference>
<evidence type="ECO:0000256" key="2">
    <source>
        <dbReference type="ARBA" id="ARBA00022898"/>
    </source>
</evidence>
<dbReference type="InterPro" id="IPR050478">
    <property type="entry name" value="Ethylene_sulfur-biosynth"/>
</dbReference>
<keyword evidence="2" id="KW-0663">Pyridoxal phosphate</keyword>
<evidence type="ECO:0000259" key="3">
    <source>
        <dbReference type="Pfam" id="PF04864"/>
    </source>
</evidence>
<name>A0A9P1EAM2_CUSEU</name>
<dbReference type="GO" id="GO:0006520">
    <property type="term" value="P:amino acid metabolic process"/>
    <property type="evidence" value="ECO:0007669"/>
    <property type="project" value="TreeGrafter"/>
</dbReference>
<dbReference type="Gene3D" id="3.90.1150.10">
    <property type="entry name" value="Aspartate Aminotransferase, domain 1"/>
    <property type="match status" value="1"/>
</dbReference>